<protein>
    <submittedName>
        <fullName evidence="2">Uncharacterized protein</fullName>
    </submittedName>
</protein>
<feature type="transmembrane region" description="Helical" evidence="1">
    <location>
        <begin position="20"/>
        <end position="44"/>
    </location>
</feature>
<dbReference type="EnsemblMetazoa" id="Aqu2.1.28584_001">
    <property type="protein sequence ID" value="Aqu2.1.28584_001"/>
    <property type="gene ID" value="Aqu2.1.28584"/>
</dbReference>
<organism evidence="2">
    <name type="scientific">Amphimedon queenslandica</name>
    <name type="common">Sponge</name>
    <dbReference type="NCBI Taxonomy" id="400682"/>
    <lineage>
        <taxon>Eukaryota</taxon>
        <taxon>Metazoa</taxon>
        <taxon>Porifera</taxon>
        <taxon>Demospongiae</taxon>
        <taxon>Heteroscleromorpha</taxon>
        <taxon>Haplosclerida</taxon>
        <taxon>Niphatidae</taxon>
        <taxon>Amphimedon</taxon>
    </lineage>
</organism>
<proteinExistence type="predicted"/>
<dbReference type="InterPro" id="IPR036259">
    <property type="entry name" value="MFS_trans_sf"/>
</dbReference>
<dbReference type="SUPFAM" id="SSF103473">
    <property type="entry name" value="MFS general substrate transporter"/>
    <property type="match status" value="1"/>
</dbReference>
<reference evidence="2" key="1">
    <citation type="submission" date="2017-05" db="UniProtKB">
        <authorList>
            <consortium name="EnsemblMetazoa"/>
        </authorList>
    </citation>
    <scope>IDENTIFICATION</scope>
</reference>
<keyword evidence="1" id="KW-0472">Membrane</keyword>
<feature type="transmembrane region" description="Helical" evidence="1">
    <location>
        <begin position="99"/>
        <end position="120"/>
    </location>
</feature>
<dbReference type="AlphaFoldDB" id="A0A1X7UM50"/>
<feature type="transmembrane region" description="Helical" evidence="1">
    <location>
        <begin position="65"/>
        <end position="87"/>
    </location>
</feature>
<evidence type="ECO:0000256" key="1">
    <source>
        <dbReference type="SAM" id="Phobius"/>
    </source>
</evidence>
<name>A0A1X7UM50_AMPQE</name>
<keyword evidence="1" id="KW-0812">Transmembrane</keyword>
<accession>A0A1X7UM50</accession>
<evidence type="ECO:0000313" key="2">
    <source>
        <dbReference type="EnsemblMetazoa" id="Aqu2.1.28584_001"/>
    </source>
</evidence>
<keyword evidence="1" id="KW-1133">Transmembrane helix</keyword>
<sequence length="175" mass="20666">FLIYPCFHKYIPSMLKRIGIGLVLIVLLNIVYTGLAVIVIWYIFNVVLVEFTLAQCPKSMRGSVIGLWFCLWNLRSYIQFISFLPFLCYMGTEVPLGRGFYYLLTQAIVCLFLFFIYAFLAKRYKLRVREVEINFHQIAENHTINNIEQEEEYWRRNAIEFSSQSTDTNAFLLLN</sequence>
<dbReference type="Gene3D" id="1.20.1250.20">
    <property type="entry name" value="MFS general substrate transporter like domains"/>
    <property type="match status" value="1"/>
</dbReference>
<dbReference type="InParanoid" id="A0A1X7UM50"/>